<organism evidence="1 2">
    <name type="scientific">Heterostelium pallidum (strain ATCC 26659 / Pp 5 / PN500)</name>
    <name type="common">Cellular slime mold</name>
    <name type="synonym">Polysphondylium pallidum</name>
    <dbReference type="NCBI Taxonomy" id="670386"/>
    <lineage>
        <taxon>Eukaryota</taxon>
        <taxon>Amoebozoa</taxon>
        <taxon>Evosea</taxon>
        <taxon>Eumycetozoa</taxon>
        <taxon>Dictyostelia</taxon>
        <taxon>Acytosteliales</taxon>
        <taxon>Acytosteliaceae</taxon>
        <taxon>Heterostelium</taxon>
    </lineage>
</organism>
<gene>
    <name evidence="1" type="ORF">PPL_07464</name>
</gene>
<protein>
    <submittedName>
        <fullName evidence="1">Uncharacterized protein</fullName>
    </submittedName>
</protein>
<dbReference type="RefSeq" id="XP_020431726.1">
    <property type="nucleotide sequence ID" value="XM_020578299.1"/>
</dbReference>
<dbReference type="Proteomes" id="UP000001396">
    <property type="component" value="Unassembled WGS sequence"/>
</dbReference>
<reference evidence="1 2" key="1">
    <citation type="journal article" date="2011" name="Genome Res.">
        <title>Phylogeny-wide analysis of social amoeba genomes highlights ancient origins for complex intercellular communication.</title>
        <authorList>
            <person name="Heidel A.J."/>
            <person name="Lawal H.M."/>
            <person name="Felder M."/>
            <person name="Schilde C."/>
            <person name="Helps N.R."/>
            <person name="Tunggal B."/>
            <person name="Rivero F."/>
            <person name="John U."/>
            <person name="Schleicher M."/>
            <person name="Eichinger L."/>
            <person name="Platzer M."/>
            <person name="Noegel A.A."/>
            <person name="Schaap P."/>
            <person name="Gloeckner G."/>
        </authorList>
    </citation>
    <scope>NUCLEOTIDE SEQUENCE [LARGE SCALE GENOMIC DNA]</scope>
    <source>
        <strain evidence="2">ATCC 26659 / Pp 5 / PN500</strain>
    </source>
</reference>
<accession>D3BG13</accession>
<evidence type="ECO:0000313" key="1">
    <source>
        <dbReference type="EMBL" id="EFA79605.1"/>
    </source>
</evidence>
<dbReference type="EMBL" id="ADBJ01000033">
    <property type="protein sequence ID" value="EFA79605.1"/>
    <property type="molecule type" value="Genomic_DNA"/>
</dbReference>
<sequence length="50" mass="5478">MVLLALIKTEAIVPVLVSHHYSYDSLSSRGRGVWSINTSTVTKLSSAYIL</sequence>
<keyword evidence="2" id="KW-1185">Reference proteome</keyword>
<name>D3BG13_HETP5</name>
<dbReference type="GeneID" id="31362945"/>
<dbReference type="InParanoid" id="D3BG13"/>
<evidence type="ECO:0000313" key="2">
    <source>
        <dbReference type="Proteomes" id="UP000001396"/>
    </source>
</evidence>
<comment type="caution">
    <text evidence="1">The sequence shown here is derived from an EMBL/GenBank/DDBJ whole genome shotgun (WGS) entry which is preliminary data.</text>
</comment>
<proteinExistence type="predicted"/>
<dbReference type="AlphaFoldDB" id="D3BG13"/>